<gene>
    <name evidence="2" type="ORF">SAMN04487943_103261</name>
</gene>
<evidence type="ECO:0000313" key="2">
    <source>
        <dbReference type="EMBL" id="SFL71755.1"/>
    </source>
</evidence>
<feature type="transmembrane region" description="Helical" evidence="1">
    <location>
        <begin position="54"/>
        <end position="76"/>
    </location>
</feature>
<accession>A0A1I4JYZ4</accession>
<evidence type="ECO:0000256" key="1">
    <source>
        <dbReference type="SAM" id="Phobius"/>
    </source>
</evidence>
<proteinExistence type="predicted"/>
<protein>
    <submittedName>
        <fullName evidence="2">Uncharacterized protein</fullName>
    </submittedName>
</protein>
<dbReference type="RefSeq" id="WP_342714409.1">
    <property type="nucleotide sequence ID" value="NZ_FOTR01000003.1"/>
</dbReference>
<keyword evidence="1" id="KW-0472">Membrane</keyword>
<keyword evidence="3" id="KW-1185">Reference proteome</keyword>
<keyword evidence="1" id="KW-0812">Transmembrane</keyword>
<dbReference type="EMBL" id="FOTR01000003">
    <property type="protein sequence ID" value="SFL71755.1"/>
    <property type="molecule type" value="Genomic_DNA"/>
</dbReference>
<sequence>MFAGHFGVAAAVKSKNPELPLWSLLVSSQLIDIAFVPFNLAGMESMEPIGEGGYANMIIYALYTLSLVGHCCYLFYQPFLPEYFGAKNPELL</sequence>
<dbReference type="Proteomes" id="UP000198565">
    <property type="component" value="Unassembled WGS sequence"/>
</dbReference>
<name>A0A1I4JYZ4_9BACI</name>
<dbReference type="AlphaFoldDB" id="A0A1I4JYZ4"/>
<keyword evidence="1" id="KW-1133">Transmembrane helix</keyword>
<feature type="transmembrane region" description="Helical" evidence="1">
    <location>
        <begin position="20"/>
        <end position="42"/>
    </location>
</feature>
<evidence type="ECO:0000313" key="3">
    <source>
        <dbReference type="Proteomes" id="UP000198565"/>
    </source>
</evidence>
<organism evidence="2 3">
    <name type="scientific">Gracilibacillus orientalis</name>
    <dbReference type="NCBI Taxonomy" id="334253"/>
    <lineage>
        <taxon>Bacteria</taxon>
        <taxon>Bacillati</taxon>
        <taxon>Bacillota</taxon>
        <taxon>Bacilli</taxon>
        <taxon>Bacillales</taxon>
        <taxon>Bacillaceae</taxon>
        <taxon>Gracilibacillus</taxon>
    </lineage>
</organism>
<reference evidence="3" key="1">
    <citation type="submission" date="2016-10" db="EMBL/GenBank/DDBJ databases">
        <authorList>
            <person name="Varghese N."/>
            <person name="Submissions S."/>
        </authorList>
    </citation>
    <scope>NUCLEOTIDE SEQUENCE [LARGE SCALE GENOMIC DNA]</scope>
    <source>
        <strain evidence="3">CGMCC 1.4250</strain>
    </source>
</reference>